<proteinExistence type="predicted"/>
<dbReference type="FunFam" id="2.10.70.10:FF:000014">
    <property type="entry name" value="Membrane cofactor protein"/>
    <property type="match status" value="3"/>
</dbReference>
<gene>
    <name evidence="8" type="primary">Cr1l</name>
    <name evidence="8" type="ORF">CLIRUF_R02784</name>
</gene>
<keyword evidence="1 5" id="KW-0768">Sushi</keyword>
<feature type="domain" description="Sushi" evidence="7">
    <location>
        <begin position="401"/>
        <end position="461"/>
    </location>
</feature>
<dbReference type="PANTHER" id="PTHR45656:SF15">
    <property type="entry name" value="SUSHI DOMAIN-CONTAINING PROTEIN"/>
    <property type="match status" value="1"/>
</dbReference>
<feature type="domain" description="Sushi" evidence="7">
    <location>
        <begin position="24"/>
        <end position="86"/>
    </location>
</feature>
<feature type="non-terminal residue" evidence="8">
    <location>
        <position position="1"/>
    </location>
</feature>
<evidence type="ECO:0000313" key="9">
    <source>
        <dbReference type="Proteomes" id="UP000580879"/>
    </source>
</evidence>
<feature type="domain" description="Sushi" evidence="7">
    <location>
        <begin position="147"/>
        <end position="210"/>
    </location>
</feature>
<reference evidence="8 9" key="1">
    <citation type="submission" date="2019-09" db="EMBL/GenBank/DDBJ databases">
        <title>Bird 10,000 Genomes (B10K) Project - Family phase.</title>
        <authorList>
            <person name="Zhang G."/>
        </authorList>
    </citation>
    <scope>NUCLEOTIDE SEQUENCE [LARGE SCALE GENOMIC DNA]</scope>
    <source>
        <strain evidence="8">B10K-DU-029-53</strain>
    </source>
</reference>
<feature type="disulfide bond" evidence="5">
    <location>
        <begin position="432"/>
        <end position="459"/>
    </location>
</feature>
<feature type="domain" description="Sushi" evidence="7">
    <location>
        <begin position="87"/>
        <end position="146"/>
    </location>
</feature>
<dbReference type="Proteomes" id="UP000580879">
    <property type="component" value="Unassembled WGS sequence"/>
</dbReference>
<evidence type="ECO:0000256" key="5">
    <source>
        <dbReference type="PROSITE-ProRule" id="PRU00302"/>
    </source>
</evidence>
<dbReference type="InterPro" id="IPR051277">
    <property type="entry name" value="SEZ6_CSMD_C4BPB_Regulators"/>
</dbReference>
<protein>
    <submittedName>
        <fullName evidence="8">CR1L protein</fullName>
    </submittedName>
</protein>
<organism evidence="8 9">
    <name type="scientific">Climacteris rufus</name>
    <name type="common">rufous treecreeper</name>
    <dbReference type="NCBI Taxonomy" id="47695"/>
    <lineage>
        <taxon>Eukaryota</taxon>
        <taxon>Metazoa</taxon>
        <taxon>Chordata</taxon>
        <taxon>Craniata</taxon>
        <taxon>Vertebrata</taxon>
        <taxon>Euteleostomi</taxon>
        <taxon>Archelosauria</taxon>
        <taxon>Archosauria</taxon>
        <taxon>Dinosauria</taxon>
        <taxon>Saurischia</taxon>
        <taxon>Theropoda</taxon>
        <taxon>Coelurosauria</taxon>
        <taxon>Aves</taxon>
        <taxon>Neognathae</taxon>
        <taxon>Neoaves</taxon>
        <taxon>Telluraves</taxon>
        <taxon>Australaves</taxon>
        <taxon>Passeriformes</taxon>
        <taxon>Climacteridae</taxon>
        <taxon>Climacteris</taxon>
    </lineage>
</organism>
<dbReference type="PANTHER" id="PTHR45656">
    <property type="entry name" value="PROTEIN CBR-CLEC-78"/>
    <property type="match status" value="1"/>
</dbReference>
<dbReference type="Gene3D" id="2.10.70.10">
    <property type="entry name" value="Complement Module, domain 1"/>
    <property type="match status" value="7"/>
</dbReference>
<evidence type="ECO:0000256" key="2">
    <source>
        <dbReference type="ARBA" id="ARBA00022729"/>
    </source>
</evidence>
<feature type="disulfide bond" evidence="5">
    <location>
        <begin position="403"/>
        <end position="446"/>
    </location>
</feature>
<sequence>AGTALRGPGSARTSPAGIASPPAGVCSQPPRLVFAEPAEAPQHSYPAGAVVRYRCRPGYTRNGAQPLQVTCLANSSWTEGPDFCIGKSCGQPDIKNGHFHTRTDLLFGATVTFSCNPGYRLVGSPSAQCIFRNGAAVWDTVPSCHIILCPPPPAIQNGQLLDGDGEFTFGMAASYSCNEGFSLIGEATIFCTIGQGFRGTWSGPVPQCNVVKCENPEVKNGKRLSGFGTEHNYGDSVTFECNPGYSMKGSSAVTCEANSTWAPPLPTCNQILCGQPPQFPFATPVPAVNGSSAFGTKLTYQCNPGYEAAPGKSSVITCQSNETWSAADPHFCVRESAQCPVPHIRYGRFAGHSFHRTGSTVTFTCHRGYTLQGSHSSTCGADSRWSPALPVCTKGERGRAVTCPRPPNIANGRHTGHSLHKFSRGVTVSYSCREGYELLGNASITCMDTGLWSRPLPRCEG</sequence>
<dbReference type="InterPro" id="IPR035976">
    <property type="entry name" value="Sushi/SCR/CCP_sf"/>
</dbReference>
<dbReference type="OrthoDB" id="6127264at2759"/>
<evidence type="ECO:0000256" key="1">
    <source>
        <dbReference type="ARBA" id="ARBA00022659"/>
    </source>
</evidence>
<name>A0A7K6QXV4_9PASS</name>
<comment type="caution">
    <text evidence="8">The sequence shown here is derived from an EMBL/GenBank/DDBJ whole genome shotgun (WGS) entry which is preliminary data.</text>
</comment>
<feature type="non-terminal residue" evidence="8">
    <location>
        <position position="461"/>
    </location>
</feature>
<dbReference type="CDD" id="cd00033">
    <property type="entry name" value="CCP"/>
    <property type="match status" value="7"/>
</dbReference>
<keyword evidence="9" id="KW-1185">Reference proteome</keyword>
<comment type="caution">
    <text evidence="5">Lacks conserved residue(s) required for the propagation of feature annotation.</text>
</comment>
<evidence type="ECO:0000256" key="4">
    <source>
        <dbReference type="ARBA" id="ARBA00023157"/>
    </source>
</evidence>
<dbReference type="SUPFAM" id="SSF57535">
    <property type="entry name" value="Complement control module/SCR domain"/>
    <property type="match status" value="7"/>
</dbReference>
<keyword evidence="3" id="KW-0677">Repeat</keyword>
<evidence type="ECO:0000256" key="3">
    <source>
        <dbReference type="ARBA" id="ARBA00022737"/>
    </source>
</evidence>
<feature type="domain" description="Sushi" evidence="7">
    <location>
        <begin position="337"/>
        <end position="394"/>
    </location>
</feature>
<keyword evidence="2" id="KW-0732">Signal</keyword>
<evidence type="ECO:0000259" key="7">
    <source>
        <dbReference type="PROSITE" id="PS50923"/>
    </source>
</evidence>
<dbReference type="InterPro" id="IPR000436">
    <property type="entry name" value="Sushi_SCR_CCP_dom"/>
</dbReference>
<evidence type="ECO:0000256" key="6">
    <source>
        <dbReference type="SAM" id="MobiDB-lite"/>
    </source>
</evidence>
<evidence type="ECO:0000313" key="8">
    <source>
        <dbReference type="EMBL" id="NWW78541.1"/>
    </source>
</evidence>
<feature type="disulfide bond" evidence="5">
    <location>
        <begin position="241"/>
        <end position="268"/>
    </location>
</feature>
<dbReference type="AlphaFoldDB" id="A0A7K6QXV4"/>
<feature type="domain" description="Sushi" evidence="7">
    <location>
        <begin position="211"/>
        <end position="270"/>
    </location>
</feature>
<dbReference type="SMART" id="SM00032">
    <property type="entry name" value="CCP"/>
    <property type="match status" value="7"/>
</dbReference>
<feature type="region of interest" description="Disordered" evidence="6">
    <location>
        <begin position="1"/>
        <end position="23"/>
    </location>
</feature>
<feature type="disulfide bond" evidence="5">
    <location>
        <begin position="365"/>
        <end position="392"/>
    </location>
</feature>
<dbReference type="Pfam" id="PF00084">
    <property type="entry name" value="Sushi"/>
    <property type="match status" value="7"/>
</dbReference>
<accession>A0A7K6QXV4</accession>
<dbReference type="PROSITE" id="PS50923">
    <property type="entry name" value="SUSHI"/>
    <property type="match status" value="7"/>
</dbReference>
<dbReference type="EMBL" id="VZRZ01005956">
    <property type="protein sequence ID" value="NWW78541.1"/>
    <property type="molecule type" value="Genomic_DNA"/>
</dbReference>
<keyword evidence="4 5" id="KW-1015">Disulfide bond</keyword>
<feature type="domain" description="Sushi" evidence="7">
    <location>
        <begin position="271"/>
        <end position="334"/>
    </location>
</feature>